<protein>
    <recommendedName>
        <fullName evidence="2">Putative auto-transporter adhesin head GIN domain-containing protein</fullName>
    </recommendedName>
</protein>
<name>I4AK20_BERLS</name>
<proteinExistence type="predicted"/>
<dbReference type="EMBL" id="CP003345">
    <property type="protein sequence ID" value="AFM04305.1"/>
    <property type="molecule type" value="Genomic_DNA"/>
</dbReference>
<dbReference type="eggNOG" id="COG3595">
    <property type="taxonomic scope" value="Bacteria"/>
</dbReference>
<feature type="signal peptide" evidence="1">
    <location>
        <begin position="1"/>
        <end position="26"/>
    </location>
</feature>
<evidence type="ECO:0000256" key="1">
    <source>
        <dbReference type="SAM" id="SignalP"/>
    </source>
</evidence>
<dbReference type="HOGENOM" id="CLU_072746_2_0_10"/>
<evidence type="ECO:0000313" key="4">
    <source>
        <dbReference type="Proteomes" id="UP000006054"/>
    </source>
</evidence>
<gene>
    <name evidence="3" type="ordered locus">Fleli_1915</name>
</gene>
<dbReference type="KEGG" id="fli:Fleli_1915"/>
<dbReference type="InterPro" id="IPR021255">
    <property type="entry name" value="DUF2807"/>
</dbReference>
<keyword evidence="4" id="KW-1185">Reference proteome</keyword>
<dbReference type="STRING" id="880071.Fleli_1915"/>
<evidence type="ECO:0000259" key="2">
    <source>
        <dbReference type="Pfam" id="PF10988"/>
    </source>
</evidence>
<dbReference type="PANTHER" id="PTHR39200:SF1">
    <property type="entry name" value="AUTO-TRANSPORTER ADHESIN HEAD GIN DOMAIN-CONTAINING PROTEIN-RELATED"/>
    <property type="match status" value="1"/>
</dbReference>
<dbReference type="Proteomes" id="UP000006054">
    <property type="component" value="Chromosome"/>
</dbReference>
<dbReference type="PANTHER" id="PTHR39200">
    <property type="entry name" value="HYPOTHETICAL EXPORTED PROTEIN"/>
    <property type="match status" value="1"/>
</dbReference>
<accession>I4AK20</accession>
<keyword evidence="1" id="KW-0732">Signal</keyword>
<dbReference type="Pfam" id="PF10988">
    <property type="entry name" value="DUF2807"/>
    <property type="match status" value="1"/>
</dbReference>
<reference evidence="4" key="1">
    <citation type="submission" date="2012-06" db="EMBL/GenBank/DDBJ databases">
        <title>The complete genome of Flexibacter litoralis DSM 6794.</title>
        <authorList>
            <person name="Lucas S."/>
            <person name="Copeland A."/>
            <person name="Lapidus A."/>
            <person name="Glavina del Rio T."/>
            <person name="Dalin E."/>
            <person name="Tice H."/>
            <person name="Bruce D."/>
            <person name="Goodwin L."/>
            <person name="Pitluck S."/>
            <person name="Peters L."/>
            <person name="Ovchinnikova G."/>
            <person name="Lu M."/>
            <person name="Kyrpides N."/>
            <person name="Mavromatis K."/>
            <person name="Ivanova N."/>
            <person name="Brettin T."/>
            <person name="Detter J.C."/>
            <person name="Han C."/>
            <person name="Larimer F."/>
            <person name="Land M."/>
            <person name="Hauser L."/>
            <person name="Markowitz V."/>
            <person name="Cheng J.-F."/>
            <person name="Hugenholtz P."/>
            <person name="Woyke T."/>
            <person name="Wu D."/>
            <person name="Spring S."/>
            <person name="Lang E."/>
            <person name="Kopitz M."/>
            <person name="Brambilla E."/>
            <person name="Klenk H.-P."/>
            <person name="Eisen J.A."/>
        </authorList>
    </citation>
    <scope>NUCLEOTIDE SEQUENCE [LARGE SCALE GENOMIC DNA]</scope>
    <source>
        <strain evidence="4">ATCC 23117 / DSM 6794 / NBRC 15988 / NCIMB 1366 / Sio-4</strain>
    </source>
</reference>
<dbReference type="AlphaFoldDB" id="I4AK20"/>
<feature type="chain" id="PRO_5003685964" description="Putative auto-transporter adhesin head GIN domain-containing protein" evidence="1">
    <location>
        <begin position="27"/>
        <end position="239"/>
    </location>
</feature>
<sequence length="239" mass="25666" precursor="true">MLNHKLTTFFFSLLVLFAFTFSSVFAQEVRSVSNFNEISSAGSFDIKIVKSSKNEVKIEGADADLLEKLETEVEGNDLKIGIKRGMNWKSYSSNKVTITVYHTDKLEELSLAGSGSIEWNGELYSSNLEIKVAGSGKVCGRVAVSELDVSLAGSGKICLKGAATQQEVSLAGSGDYEAEDLKTQETEIKISGSGDAQVYVTEVLDAKISGSGDVRYETGGNNLKRKIVKVSGSGKVHKS</sequence>
<evidence type="ECO:0000313" key="3">
    <source>
        <dbReference type="EMBL" id="AFM04305.1"/>
    </source>
</evidence>
<feature type="domain" description="Putative auto-transporter adhesin head GIN" evidence="2">
    <location>
        <begin position="34"/>
        <end position="217"/>
    </location>
</feature>
<dbReference type="Gene3D" id="2.160.20.120">
    <property type="match status" value="1"/>
</dbReference>
<organism evidence="3 4">
    <name type="scientific">Bernardetia litoralis (strain ATCC 23117 / DSM 6794 / NBRC 15988 / NCIMB 1366 / Fx l1 / Sio-4)</name>
    <name type="common">Flexibacter litoralis</name>
    <dbReference type="NCBI Taxonomy" id="880071"/>
    <lineage>
        <taxon>Bacteria</taxon>
        <taxon>Pseudomonadati</taxon>
        <taxon>Bacteroidota</taxon>
        <taxon>Cytophagia</taxon>
        <taxon>Cytophagales</taxon>
        <taxon>Bernardetiaceae</taxon>
        <taxon>Bernardetia</taxon>
    </lineage>
</organism>